<dbReference type="Proteomes" id="UP000704712">
    <property type="component" value="Unassembled WGS sequence"/>
</dbReference>
<comment type="caution">
    <text evidence="1">The sequence shown here is derived from an EMBL/GenBank/DDBJ whole genome shotgun (WGS) entry which is preliminary data.</text>
</comment>
<proteinExistence type="predicted"/>
<gene>
    <name evidence="1" type="ORF">GN958_ATG19230</name>
</gene>
<feature type="non-terminal residue" evidence="1">
    <location>
        <position position="1"/>
    </location>
</feature>
<accession>A0A8S9TRQ7</accession>
<reference evidence="1" key="1">
    <citation type="submission" date="2020-03" db="EMBL/GenBank/DDBJ databases">
        <title>Hybrid Assembly of Korean Phytophthora infestans isolates.</title>
        <authorList>
            <person name="Prokchorchik M."/>
            <person name="Lee Y."/>
            <person name="Seo J."/>
            <person name="Cho J.-H."/>
            <person name="Park Y.-E."/>
            <person name="Jang D.-C."/>
            <person name="Im J.-S."/>
            <person name="Choi J.-G."/>
            <person name="Park H.-J."/>
            <person name="Lee G.-B."/>
            <person name="Lee Y.-G."/>
            <person name="Hong S.-Y."/>
            <person name="Cho K."/>
            <person name="Sohn K.H."/>
        </authorList>
    </citation>
    <scope>NUCLEOTIDE SEQUENCE</scope>
    <source>
        <strain evidence="1">KR_2_A2</strain>
    </source>
</reference>
<evidence type="ECO:0000313" key="2">
    <source>
        <dbReference type="Proteomes" id="UP000704712"/>
    </source>
</evidence>
<dbReference type="AlphaFoldDB" id="A0A8S9TRQ7"/>
<dbReference type="EMBL" id="JAACNO010002719">
    <property type="protein sequence ID" value="KAF4131566.1"/>
    <property type="molecule type" value="Genomic_DNA"/>
</dbReference>
<evidence type="ECO:0000313" key="1">
    <source>
        <dbReference type="EMBL" id="KAF4131566.1"/>
    </source>
</evidence>
<protein>
    <submittedName>
        <fullName evidence="1">Uncharacterized protein</fullName>
    </submittedName>
</protein>
<organism evidence="1 2">
    <name type="scientific">Phytophthora infestans</name>
    <name type="common">Potato late blight agent</name>
    <name type="synonym">Botrytis infestans</name>
    <dbReference type="NCBI Taxonomy" id="4787"/>
    <lineage>
        <taxon>Eukaryota</taxon>
        <taxon>Sar</taxon>
        <taxon>Stramenopiles</taxon>
        <taxon>Oomycota</taxon>
        <taxon>Peronosporomycetes</taxon>
        <taxon>Peronosporales</taxon>
        <taxon>Peronosporaceae</taxon>
        <taxon>Phytophthora</taxon>
    </lineage>
</organism>
<name>A0A8S9TRQ7_PHYIN</name>
<sequence length="57" mass="6151">LLLGLAGRIVVAEEDDPVADRNAYSIDTDRCDLGDVAFVDERCVEMRPESVLAGDGQ</sequence>